<proteinExistence type="predicted"/>
<dbReference type="EMBL" id="PVNK01000180">
    <property type="protein sequence ID" value="PRP94060.1"/>
    <property type="molecule type" value="Genomic_DNA"/>
</dbReference>
<gene>
    <name evidence="1" type="ORF">ENSA5_41720</name>
</gene>
<dbReference type="OrthoDB" id="9899287at2"/>
<dbReference type="Proteomes" id="UP000237968">
    <property type="component" value="Unassembled WGS sequence"/>
</dbReference>
<accession>A0A2S9XMV5</accession>
<dbReference type="RefSeq" id="WP_106393463.1">
    <property type="nucleotide sequence ID" value="NZ_PVNK01000180.1"/>
</dbReference>
<reference evidence="1 2" key="1">
    <citation type="submission" date="2018-03" db="EMBL/GenBank/DDBJ databases">
        <title>Draft Genome Sequences of the Obligatory Marine Myxobacteria Enhygromyxa salina SWB005.</title>
        <authorList>
            <person name="Poehlein A."/>
            <person name="Moghaddam J.A."/>
            <person name="Harms H."/>
            <person name="Alanjari M."/>
            <person name="Koenig G.M."/>
            <person name="Daniel R."/>
            <person name="Schaeberle T.F."/>
        </authorList>
    </citation>
    <scope>NUCLEOTIDE SEQUENCE [LARGE SCALE GENOMIC DNA]</scope>
    <source>
        <strain evidence="1 2">SWB005</strain>
    </source>
</reference>
<protein>
    <submittedName>
        <fullName evidence="1">Uncharacterized protein</fullName>
    </submittedName>
</protein>
<dbReference type="AlphaFoldDB" id="A0A2S9XMV5"/>
<organism evidence="1 2">
    <name type="scientific">Enhygromyxa salina</name>
    <dbReference type="NCBI Taxonomy" id="215803"/>
    <lineage>
        <taxon>Bacteria</taxon>
        <taxon>Pseudomonadati</taxon>
        <taxon>Myxococcota</taxon>
        <taxon>Polyangia</taxon>
        <taxon>Nannocystales</taxon>
        <taxon>Nannocystaceae</taxon>
        <taxon>Enhygromyxa</taxon>
    </lineage>
</organism>
<comment type="caution">
    <text evidence="1">The sequence shown here is derived from an EMBL/GenBank/DDBJ whole genome shotgun (WGS) entry which is preliminary data.</text>
</comment>
<evidence type="ECO:0000313" key="1">
    <source>
        <dbReference type="EMBL" id="PRP94060.1"/>
    </source>
</evidence>
<name>A0A2S9XMV5_9BACT</name>
<sequence>MSTPTFEEVACGSGESELRYTFEEFCTLPLSDRVALLLQKPRFYRGGQLLNGADAMSFRA</sequence>
<keyword evidence="2" id="KW-1185">Reference proteome</keyword>
<evidence type="ECO:0000313" key="2">
    <source>
        <dbReference type="Proteomes" id="UP000237968"/>
    </source>
</evidence>